<sequence length="619" mass="66427">MKASTGGVAVGPSTVPVALETRRPRNVDAKRAAALLYGDWGTSKAYVIGLALAAAGYGAFWLLLPMSLLTALVGINYIAICRLYPDGGGVYASVRHRSRVIAFVGAFLLIADYLVTAALSALSAFDYLGVSHPEGWAAIAILFVGILNYFGPKHSGGLAFFVSLPVVCAVVILGLVSIPHIPAAIAHLRPPPGGPLDTWKAFVSTILALSGVEAVANATQVMPLDDPSPGARPCVSRTATPAILAVMTEVCFFTAFLGLAAHALENLRFVGGNVDAPGHPGVRDYMLRYMGEIFVGNILGPQIGQMFGWFVSLTYGVLLLSAVNTAVVGLVSIQYVMSHDGEMPRFMQKLNRFGVPVIPLVIATLVPAILVATVRDMAALADLYAVGVVGAIATNLGATATDVKAELKRWERGLMLFTFLVMGVIELTVLVDKPHARVFAVTLLAIGLALRGLAQEWRDRRALEEKPAKEAFVPAFSPEESGGDFSGPPILCAVRDTGKTLDFAIKEAQATKRPLYVLFVRLQKVVTERDRRRVWQEDPDAKRIFGYALSRLPKGWVTPCYVVSESVPEAIVQAAAQLGASRVILGFPREAFVIEFLRGNFVREVARRLPENVELVIVS</sequence>
<dbReference type="AlphaFoldDB" id="A0A8J2BPZ0"/>
<proteinExistence type="predicted"/>
<evidence type="ECO:0000256" key="1">
    <source>
        <dbReference type="ARBA" id="ARBA00004141"/>
    </source>
</evidence>
<feature type="transmembrane region" description="Helical" evidence="5">
    <location>
        <begin position="413"/>
        <end position="431"/>
    </location>
</feature>
<comment type="subcellular location">
    <subcellularLocation>
        <location evidence="1">Membrane</location>
        <topology evidence="1">Multi-pass membrane protein</topology>
    </subcellularLocation>
</comment>
<dbReference type="PANTHER" id="PTHR42770">
    <property type="entry name" value="AMINO ACID TRANSPORTER-RELATED"/>
    <property type="match status" value="1"/>
</dbReference>
<dbReference type="Gene3D" id="3.40.50.620">
    <property type="entry name" value="HUPs"/>
    <property type="match status" value="1"/>
</dbReference>
<dbReference type="InterPro" id="IPR014729">
    <property type="entry name" value="Rossmann-like_a/b/a_fold"/>
</dbReference>
<feature type="transmembrane region" description="Helical" evidence="5">
    <location>
        <begin position="46"/>
        <end position="79"/>
    </location>
</feature>
<feature type="transmembrane region" description="Helical" evidence="5">
    <location>
        <begin position="437"/>
        <end position="454"/>
    </location>
</feature>
<dbReference type="Gene3D" id="1.20.1740.10">
    <property type="entry name" value="Amino acid/polyamine transporter I"/>
    <property type="match status" value="1"/>
</dbReference>
<evidence type="ECO:0000256" key="3">
    <source>
        <dbReference type="ARBA" id="ARBA00022989"/>
    </source>
</evidence>
<protein>
    <submittedName>
        <fullName evidence="6">Universal stress protein UspA</fullName>
    </submittedName>
</protein>
<keyword evidence="2 5" id="KW-0812">Transmembrane</keyword>
<gene>
    <name evidence="6" type="ORF">MPNT_50064</name>
</gene>
<dbReference type="RefSeq" id="WP_174582313.1">
    <property type="nucleotide sequence ID" value="NZ_CAJNOB010000045.1"/>
</dbReference>
<keyword evidence="3 5" id="KW-1133">Transmembrane helix</keyword>
<evidence type="ECO:0000256" key="2">
    <source>
        <dbReference type="ARBA" id="ARBA00022692"/>
    </source>
</evidence>
<keyword evidence="4 5" id="KW-0472">Membrane</keyword>
<evidence type="ECO:0000313" key="6">
    <source>
        <dbReference type="EMBL" id="CAF0702406.1"/>
    </source>
</evidence>
<feature type="transmembrane region" description="Helical" evidence="5">
    <location>
        <begin position="135"/>
        <end position="151"/>
    </location>
</feature>
<dbReference type="EMBL" id="CAJNOB010000045">
    <property type="protein sequence ID" value="CAF0702406.1"/>
    <property type="molecule type" value="Genomic_DNA"/>
</dbReference>
<accession>A0A8J2BPZ0</accession>
<dbReference type="InterPro" id="IPR050367">
    <property type="entry name" value="APC_superfamily"/>
</dbReference>
<name>A0A8J2BPZ0_9BACT</name>
<organism evidence="6 7">
    <name type="scientific">Candidatus Methylacidithermus pantelleriae</name>
    <dbReference type="NCBI Taxonomy" id="2744239"/>
    <lineage>
        <taxon>Bacteria</taxon>
        <taxon>Pseudomonadati</taxon>
        <taxon>Verrucomicrobiota</taxon>
        <taxon>Methylacidiphilae</taxon>
        <taxon>Methylacidiphilales</taxon>
        <taxon>Methylacidiphilaceae</taxon>
        <taxon>Candidatus Methylacidithermus</taxon>
    </lineage>
</organism>
<dbReference type="GO" id="GO:0016020">
    <property type="term" value="C:membrane"/>
    <property type="evidence" value="ECO:0007669"/>
    <property type="project" value="UniProtKB-SubCell"/>
</dbReference>
<dbReference type="Proteomes" id="UP000663859">
    <property type="component" value="Unassembled WGS sequence"/>
</dbReference>
<comment type="caution">
    <text evidence="6">The sequence shown here is derived from an EMBL/GenBank/DDBJ whole genome shotgun (WGS) entry which is preliminary data.</text>
</comment>
<reference evidence="6" key="1">
    <citation type="submission" date="2021-02" db="EMBL/GenBank/DDBJ databases">
        <authorList>
            <person name="Cremers G."/>
            <person name="Picone N."/>
        </authorList>
    </citation>
    <scope>NUCLEOTIDE SEQUENCE</scope>
    <source>
        <strain evidence="6">PQ17</strain>
    </source>
</reference>
<keyword evidence="7" id="KW-1185">Reference proteome</keyword>
<evidence type="ECO:0000256" key="4">
    <source>
        <dbReference type="ARBA" id="ARBA00023136"/>
    </source>
</evidence>
<feature type="transmembrane region" description="Helical" evidence="5">
    <location>
        <begin position="242"/>
        <end position="264"/>
    </location>
</feature>
<feature type="transmembrane region" description="Helical" evidence="5">
    <location>
        <begin position="158"/>
        <end position="181"/>
    </location>
</feature>
<feature type="transmembrane region" description="Helical" evidence="5">
    <location>
        <begin position="201"/>
        <end position="221"/>
    </location>
</feature>
<feature type="transmembrane region" description="Helical" evidence="5">
    <location>
        <begin position="307"/>
        <end position="333"/>
    </location>
</feature>
<evidence type="ECO:0000256" key="5">
    <source>
        <dbReference type="SAM" id="Phobius"/>
    </source>
</evidence>
<feature type="transmembrane region" description="Helical" evidence="5">
    <location>
        <begin position="383"/>
        <end position="401"/>
    </location>
</feature>
<evidence type="ECO:0000313" key="7">
    <source>
        <dbReference type="Proteomes" id="UP000663859"/>
    </source>
</evidence>
<feature type="transmembrane region" description="Helical" evidence="5">
    <location>
        <begin position="100"/>
        <end position="123"/>
    </location>
</feature>
<dbReference type="PANTHER" id="PTHR42770:SF7">
    <property type="entry name" value="MEMBRANE PROTEIN"/>
    <property type="match status" value="1"/>
</dbReference>
<feature type="transmembrane region" description="Helical" evidence="5">
    <location>
        <begin position="353"/>
        <end position="371"/>
    </location>
</feature>
<dbReference type="SUPFAM" id="SSF52402">
    <property type="entry name" value="Adenine nucleotide alpha hydrolases-like"/>
    <property type="match status" value="1"/>
</dbReference>